<gene>
    <name evidence="2" type="ORF">CDV31_001575</name>
</gene>
<feature type="compositionally biased region" description="Polar residues" evidence="1">
    <location>
        <begin position="10"/>
        <end position="31"/>
    </location>
</feature>
<dbReference type="EMBL" id="NIZV01000011">
    <property type="protein sequence ID" value="RSM19688.1"/>
    <property type="molecule type" value="Genomic_DNA"/>
</dbReference>
<sequence>MSHAADALSRFTQSSGEGLQPSSPEPSQTAGASEFGQLIRLLEDKLAKGSDEADISPFGGRHARAGEKLPQACRNVATTPARCAAFAYSARFQLFYSEEVYNATKDVGLGSAIAEEEE</sequence>
<comment type="caution">
    <text evidence="2">The sequence shown here is derived from an EMBL/GenBank/DDBJ whole genome shotgun (WGS) entry which is preliminary data.</text>
</comment>
<reference evidence="2 3" key="1">
    <citation type="submission" date="2017-06" db="EMBL/GenBank/DDBJ databases">
        <title>Cmopartive genomic analysis of Ambrosia Fusariam Clade fungi.</title>
        <authorList>
            <person name="Stajich J.E."/>
            <person name="Carrillo J."/>
            <person name="Kijimoto T."/>
            <person name="Eskalen A."/>
            <person name="O'Donnell K."/>
            <person name="Kasson M."/>
        </authorList>
    </citation>
    <scope>NUCLEOTIDE SEQUENCE [LARGE SCALE GENOMIC DNA]</scope>
    <source>
        <strain evidence="2 3">NRRL 20438</strain>
    </source>
</reference>
<protein>
    <submittedName>
        <fullName evidence="2">Uncharacterized protein</fullName>
    </submittedName>
</protein>
<accession>A0A428UZF4</accession>
<evidence type="ECO:0000313" key="2">
    <source>
        <dbReference type="EMBL" id="RSM19688.1"/>
    </source>
</evidence>
<organism evidence="2 3">
    <name type="scientific">Fusarium ambrosium</name>
    <dbReference type="NCBI Taxonomy" id="131363"/>
    <lineage>
        <taxon>Eukaryota</taxon>
        <taxon>Fungi</taxon>
        <taxon>Dikarya</taxon>
        <taxon>Ascomycota</taxon>
        <taxon>Pezizomycotina</taxon>
        <taxon>Sordariomycetes</taxon>
        <taxon>Hypocreomycetidae</taxon>
        <taxon>Hypocreales</taxon>
        <taxon>Nectriaceae</taxon>
        <taxon>Fusarium</taxon>
        <taxon>Fusarium solani species complex</taxon>
    </lineage>
</organism>
<evidence type="ECO:0000256" key="1">
    <source>
        <dbReference type="SAM" id="MobiDB-lite"/>
    </source>
</evidence>
<evidence type="ECO:0000313" key="3">
    <source>
        <dbReference type="Proteomes" id="UP000288429"/>
    </source>
</evidence>
<dbReference type="AlphaFoldDB" id="A0A428UZF4"/>
<proteinExistence type="predicted"/>
<name>A0A428UZF4_9HYPO</name>
<keyword evidence="3" id="KW-1185">Reference proteome</keyword>
<feature type="region of interest" description="Disordered" evidence="1">
    <location>
        <begin position="1"/>
        <end position="34"/>
    </location>
</feature>
<dbReference type="Proteomes" id="UP000288429">
    <property type="component" value="Unassembled WGS sequence"/>
</dbReference>